<gene>
    <name evidence="1" type="ORF">ACFPIE_06745</name>
</gene>
<dbReference type="EMBL" id="JBHSLF010000014">
    <property type="protein sequence ID" value="MFC5343605.1"/>
    <property type="molecule type" value="Genomic_DNA"/>
</dbReference>
<evidence type="ECO:0000313" key="1">
    <source>
        <dbReference type="EMBL" id="MFC5343605.1"/>
    </source>
</evidence>
<reference evidence="2" key="1">
    <citation type="journal article" date="2019" name="Int. J. Syst. Evol. Microbiol.">
        <title>The Global Catalogue of Microorganisms (GCM) 10K type strain sequencing project: providing services to taxonomists for standard genome sequencing and annotation.</title>
        <authorList>
            <consortium name="The Broad Institute Genomics Platform"/>
            <consortium name="The Broad Institute Genome Sequencing Center for Infectious Disease"/>
            <person name="Wu L."/>
            <person name="Ma J."/>
        </authorList>
    </citation>
    <scope>NUCLEOTIDE SEQUENCE [LARGE SCALE GENOMIC DNA]</scope>
    <source>
        <strain evidence="2">JCM 12125</strain>
    </source>
</reference>
<dbReference type="Proteomes" id="UP001596152">
    <property type="component" value="Unassembled WGS sequence"/>
</dbReference>
<evidence type="ECO:0000313" key="2">
    <source>
        <dbReference type="Proteomes" id="UP001596152"/>
    </source>
</evidence>
<sequence length="90" mass="10180">MRDIRNDFYEPRNAGEPGARLVVACDARGCERATLMDPRPLFGARRFWPASGRSERFRCTCGSRVTTLSYTANTAQENGPISKDVIRLWL</sequence>
<dbReference type="RefSeq" id="WP_374035939.1">
    <property type="nucleotide sequence ID" value="NZ_CP169082.1"/>
</dbReference>
<accession>A0ABW0FPA3</accession>
<comment type="caution">
    <text evidence="1">The sequence shown here is derived from an EMBL/GenBank/DDBJ whole genome shotgun (WGS) entry which is preliminary data.</text>
</comment>
<keyword evidence="2" id="KW-1185">Reference proteome</keyword>
<proteinExistence type="predicted"/>
<organism evidence="1 2">
    <name type="scientific">Brevundimonas staleyi</name>
    <dbReference type="NCBI Taxonomy" id="74326"/>
    <lineage>
        <taxon>Bacteria</taxon>
        <taxon>Pseudomonadati</taxon>
        <taxon>Pseudomonadota</taxon>
        <taxon>Alphaproteobacteria</taxon>
        <taxon>Caulobacterales</taxon>
        <taxon>Caulobacteraceae</taxon>
        <taxon>Brevundimonas</taxon>
    </lineage>
</organism>
<protein>
    <submittedName>
        <fullName evidence="1">Uncharacterized protein</fullName>
    </submittedName>
</protein>
<name>A0ABW0FPA3_9CAUL</name>